<dbReference type="EMBL" id="CP030850">
    <property type="protein sequence ID" value="AXE18975.1"/>
    <property type="molecule type" value="Genomic_DNA"/>
</dbReference>
<dbReference type="Pfam" id="PF08281">
    <property type="entry name" value="Sigma70_r4_2"/>
    <property type="match status" value="1"/>
</dbReference>
<dbReference type="InterPro" id="IPR013325">
    <property type="entry name" value="RNA_pol_sigma_r2"/>
</dbReference>
<keyword evidence="3" id="KW-0731">Sigma factor</keyword>
<dbReference type="SUPFAM" id="SSF88659">
    <property type="entry name" value="Sigma3 and sigma4 domains of RNA polymerase sigma factors"/>
    <property type="match status" value="1"/>
</dbReference>
<dbReference type="Gene3D" id="1.10.10.10">
    <property type="entry name" value="Winged helix-like DNA-binding domain superfamily/Winged helix DNA-binding domain"/>
    <property type="match status" value="1"/>
</dbReference>
<evidence type="ECO:0000256" key="4">
    <source>
        <dbReference type="ARBA" id="ARBA00023163"/>
    </source>
</evidence>
<dbReference type="InterPro" id="IPR013324">
    <property type="entry name" value="RNA_pol_sigma_r3/r4-like"/>
</dbReference>
<evidence type="ECO:0000256" key="5">
    <source>
        <dbReference type="SAM" id="MobiDB-lite"/>
    </source>
</evidence>
<accession>A0A344TK04</accession>
<dbReference type="OrthoDB" id="1524077at2"/>
<reference evidence="8 9" key="1">
    <citation type="submission" date="2018-07" db="EMBL/GenBank/DDBJ databases">
        <title>Genome sequencing of Runella.</title>
        <authorList>
            <person name="Baek M.-G."/>
            <person name="Yi H."/>
        </authorList>
    </citation>
    <scope>NUCLEOTIDE SEQUENCE [LARGE SCALE GENOMIC DNA]</scope>
    <source>
        <strain evidence="8 9">HYN0085</strain>
    </source>
</reference>
<protein>
    <submittedName>
        <fullName evidence="8">RNA polymerase sigma-70 factor</fullName>
    </submittedName>
</protein>
<gene>
    <name evidence="8" type="ORF">DR864_15070</name>
</gene>
<evidence type="ECO:0000313" key="8">
    <source>
        <dbReference type="EMBL" id="AXE18975.1"/>
    </source>
</evidence>
<dbReference type="NCBIfam" id="TIGR02985">
    <property type="entry name" value="Sig70_bacteroi1"/>
    <property type="match status" value="1"/>
</dbReference>
<evidence type="ECO:0000256" key="1">
    <source>
        <dbReference type="ARBA" id="ARBA00010641"/>
    </source>
</evidence>
<dbReference type="PANTHER" id="PTHR43133:SF46">
    <property type="entry name" value="RNA POLYMERASE SIGMA-70 FACTOR ECF SUBFAMILY"/>
    <property type="match status" value="1"/>
</dbReference>
<dbReference type="GO" id="GO:0003677">
    <property type="term" value="F:DNA binding"/>
    <property type="evidence" value="ECO:0007669"/>
    <property type="project" value="InterPro"/>
</dbReference>
<dbReference type="InterPro" id="IPR014327">
    <property type="entry name" value="RNA_pol_sigma70_bacteroid"/>
</dbReference>
<evidence type="ECO:0000313" key="9">
    <source>
        <dbReference type="Proteomes" id="UP000251993"/>
    </source>
</evidence>
<dbReference type="PANTHER" id="PTHR43133">
    <property type="entry name" value="RNA POLYMERASE ECF-TYPE SIGMA FACTO"/>
    <property type="match status" value="1"/>
</dbReference>
<comment type="similarity">
    <text evidence="1">Belongs to the sigma-70 factor family. ECF subfamily.</text>
</comment>
<feature type="region of interest" description="Disordered" evidence="5">
    <location>
        <begin position="1"/>
        <end position="23"/>
    </location>
</feature>
<feature type="domain" description="RNA polymerase sigma-70 region 2" evidence="6">
    <location>
        <begin position="58"/>
        <end position="121"/>
    </location>
</feature>
<dbReference type="NCBIfam" id="TIGR02937">
    <property type="entry name" value="sigma70-ECF"/>
    <property type="match status" value="1"/>
</dbReference>
<evidence type="ECO:0000259" key="7">
    <source>
        <dbReference type="Pfam" id="PF08281"/>
    </source>
</evidence>
<dbReference type="Gene3D" id="1.10.1740.10">
    <property type="match status" value="1"/>
</dbReference>
<dbReference type="SUPFAM" id="SSF88946">
    <property type="entry name" value="Sigma2 domain of RNA polymerase sigma factors"/>
    <property type="match status" value="1"/>
</dbReference>
<evidence type="ECO:0000256" key="3">
    <source>
        <dbReference type="ARBA" id="ARBA00023082"/>
    </source>
</evidence>
<name>A0A344TK04_9BACT</name>
<dbReference type="Pfam" id="PF04542">
    <property type="entry name" value="Sigma70_r2"/>
    <property type="match status" value="1"/>
</dbReference>
<dbReference type="AlphaFoldDB" id="A0A344TK04"/>
<dbReference type="RefSeq" id="WP_114067756.1">
    <property type="nucleotide sequence ID" value="NZ_CP030850.1"/>
</dbReference>
<sequence length="228" mass="27133">MEQAYNEPYEERNPKPLGTPSIPLNPAHPPLKTAFELDDELFIRKTLETNLRLGVELLYKRYYQPMCTHAVKFVGSREIAEDLVSEIFFQFYTNKTFLEIDSSYRLYLFRTVRNRAYNHLRWDLSRKADIGEAAQKSILDEQQPDQISQFEELYHDVEEAVNKLPLERRRIYLMQKFEGKKYREIADELNLSVKTVDVQLTRANQYIRNLLKDKWLLSLFAFLTGLFH</sequence>
<evidence type="ECO:0000259" key="6">
    <source>
        <dbReference type="Pfam" id="PF04542"/>
    </source>
</evidence>
<keyword evidence="2" id="KW-0805">Transcription regulation</keyword>
<dbReference type="InterPro" id="IPR013249">
    <property type="entry name" value="RNA_pol_sigma70_r4_t2"/>
</dbReference>
<dbReference type="KEGG" id="run:DR864_15070"/>
<organism evidence="8 9">
    <name type="scientific">Runella rosea</name>
    <dbReference type="NCBI Taxonomy" id="2259595"/>
    <lineage>
        <taxon>Bacteria</taxon>
        <taxon>Pseudomonadati</taxon>
        <taxon>Bacteroidota</taxon>
        <taxon>Cytophagia</taxon>
        <taxon>Cytophagales</taxon>
        <taxon>Spirosomataceae</taxon>
        <taxon>Runella</taxon>
    </lineage>
</organism>
<dbReference type="InterPro" id="IPR039425">
    <property type="entry name" value="RNA_pol_sigma-70-like"/>
</dbReference>
<keyword evidence="4" id="KW-0804">Transcription</keyword>
<dbReference type="InterPro" id="IPR007627">
    <property type="entry name" value="RNA_pol_sigma70_r2"/>
</dbReference>
<dbReference type="GO" id="GO:0016987">
    <property type="term" value="F:sigma factor activity"/>
    <property type="evidence" value="ECO:0007669"/>
    <property type="project" value="UniProtKB-KW"/>
</dbReference>
<dbReference type="Proteomes" id="UP000251993">
    <property type="component" value="Chromosome"/>
</dbReference>
<evidence type="ECO:0000256" key="2">
    <source>
        <dbReference type="ARBA" id="ARBA00023015"/>
    </source>
</evidence>
<keyword evidence="9" id="KW-1185">Reference proteome</keyword>
<proteinExistence type="inferred from homology"/>
<dbReference type="InterPro" id="IPR014284">
    <property type="entry name" value="RNA_pol_sigma-70_dom"/>
</dbReference>
<dbReference type="InterPro" id="IPR036388">
    <property type="entry name" value="WH-like_DNA-bd_sf"/>
</dbReference>
<dbReference type="GO" id="GO:0006352">
    <property type="term" value="P:DNA-templated transcription initiation"/>
    <property type="evidence" value="ECO:0007669"/>
    <property type="project" value="InterPro"/>
</dbReference>
<feature type="domain" description="RNA polymerase sigma factor 70 region 4 type 2" evidence="7">
    <location>
        <begin position="156"/>
        <end position="203"/>
    </location>
</feature>
<dbReference type="CDD" id="cd06171">
    <property type="entry name" value="Sigma70_r4"/>
    <property type="match status" value="1"/>
</dbReference>